<dbReference type="AlphaFoldDB" id="M1DL81"/>
<reference evidence="1" key="2">
    <citation type="submission" date="2015-06" db="UniProtKB">
        <authorList>
            <consortium name="EnsemblPlants"/>
        </authorList>
    </citation>
    <scope>IDENTIFICATION</scope>
    <source>
        <strain evidence="1">DM1-3 516 R44</strain>
    </source>
</reference>
<dbReference type="HOGENOM" id="CLU_166426_0_0_1"/>
<dbReference type="InParanoid" id="M1DL81"/>
<sequence>MSAAIAGQMRLKSKIKLQKCFIPHFLTLRAKERTQSFLDSFPPFLRLKTTNKREESGKGRFKCLGGFKLGFEVGDGCDFMLV</sequence>
<dbReference type="PaxDb" id="4113-PGSC0003DMT400090808"/>
<proteinExistence type="predicted"/>
<dbReference type="Gramene" id="PGSC0003DMT400090808">
    <property type="protein sequence ID" value="PGSC0003DMT400090808"/>
    <property type="gene ID" value="PGSC0003DMG400040379"/>
</dbReference>
<evidence type="ECO:0000313" key="1">
    <source>
        <dbReference type="EnsemblPlants" id="PGSC0003DMT400090808"/>
    </source>
</evidence>
<dbReference type="EnsemblPlants" id="PGSC0003DMT400090808">
    <property type="protein sequence ID" value="PGSC0003DMT400090808"/>
    <property type="gene ID" value="PGSC0003DMG400040379"/>
</dbReference>
<dbReference type="Proteomes" id="UP000011115">
    <property type="component" value="Unassembled WGS sequence"/>
</dbReference>
<protein>
    <submittedName>
        <fullName evidence="1">Uncharacterized protein</fullName>
    </submittedName>
</protein>
<name>M1DL81_SOLTU</name>
<reference evidence="2" key="1">
    <citation type="journal article" date="2011" name="Nature">
        <title>Genome sequence and analysis of the tuber crop potato.</title>
        <authorList>
            <consortium name="The Potato Genome Sequencing Consortium"/>
        </authorList>
    </citation>
    <scope>NUCLEOTIDE SEQUENCE [LARGE SCALE GENOMIC DNA]</scope>
    <source>
        <strain evidence="2">cv. DM1-3 516 R44</strain>
    </source>
</reference>
<keyword evidence="2" id="KW-1185">Reference proteome</keyword>
<accession>M1DL81</accession>
<organism evidence="1 2">
    <name type="scientific">Solanum tuberosum</name>
    <name type="common">Potato</name>
    <dbReference type="NCBI Taxonomy" id="4113"/>
    <lineage>
        <taxon>Eukaryota</taxon>
        <taxon>Viridiplantae</taxon>
        <taxon>Streptophyta</taxon>
        <taxon>Embryophyta</taxon>
        <taxon>Tracheophyta</taxon>
        <taxon>Spermatophyta</taxon>
        <taxon>Magnoliopsida</taxon>
        <taxon>eudicotyledons</taxon>
        <taxon>Gunneridae</taxon>
        <taxon>Pentapetalae</taxon>
        <taxon>asterids</taxon>
        <taxon>lamiids</taxon>
        <taxon>Solanales</taxon>
        <taxon>Solanaceae</taxon>
        <taxon>Solanoideae</taxon>
        <taxon>Solaneae</taxon>
        <taxon>Solanum</taxon>
    </lineage>
</organism>
<evidence type="ECO:0000313" key="2">
    <source>
        <dbReference type="Proteomes" id="UP000011115"/>
    </source>
</evidence>